<name>A0ABT3GI74_9BACT</name>
<protein>
    <submittedName>
        <fullName evidence="2">DUF4198 domain-containing protein</fullName>
    </submittedName>
</protein>
<dbReference type="Pfam" id="PF10670">
    <property type="entry name" value="DUF4198"/>
    <property type="match status" value="1"/>
</dbReference>
<organism evidence="2 3">
    <name type="scientific">Luteolibacter arcticus</name>
    <dbReference type="NCBI Taxonomy" id="1581411"/>
    <lineage>
        <taxon>Bacteria</taxon>
        <taxon>Pseudomonadati</taxon>
        <taxon>Verrucomicrobiota</taxon>
        <taxon>Verrucomicrobiia</taxon>
        <taxon>Verrucomicrobiales</taxon>
        <taxon>Verrucomicrobiaceae</taxon>
        <taxon>Luteolibacter</taxon>
    </lineage>
</organism>
<reference evidence="2 3" key="1">
    <citation type="submission" date="2022-10" db="EMBL/GenBank/DDBJ databases">
        <title>Luteolibacter arcticus strain CCTCC AB 2014275, whole genome shotgun sequencing project.</title>
        <authorList>
            <person name="Zhao G."/>
            <person name="Shen L."/>
        </authorList>
    </citation>
    <scope>NUCLEOTIDE SEQUENCE [LARGE SCALE GENOMIC DNA]</scope>
    <source>
        <strain evidence="2 3">CCTCC AB 2014275</strain>
    </source>
</reference>
<evidence type="ECO:0000313" key="3">
    <source>
        <dbReference type="Proteomes" id="UP001320876"/>
    </source>
</evidence>
<proteinExistence type="predicted"/>
<gene>
    <name evidence="2" type="ORF">OKA05_11610</name>
</gene>
<evidence type="ECO:0000256" key="1">
    <source>
        <dbReference type="SAM" id="SignalP"/>
    </source>
</evidence>
<keyword evidence="3" id="KW-1185">Reference proteome</keyword>
<keyword evidence="1" id="KW-0732">Signal</keyword>
<sequence>MNMKPLLALAALVTLSSPALAHRFWILPSSTVLSGEEPWVTFDAAVSNNLFFADHVAPPLEAFKAIGPDGQPAELQNGAKGKYRTVFDLALTKEGTYKVATVREMTLASWKEGEETKNFRGSAAEFKAAALDGKPELKVTESYSRVETFVTRGEPTTDALKPSGKGLEIVFGQTHPNDLFAGEKATFVLHLNGKPAAGVKVSVIKGDDRYRSEAGEITATTNDKGEFEVTWPDAGRFWLNAAVVGDGGARSVYTAVFEVLPE</sequence>
<dbReference type="EMBL" id="JAPDDT010000004">
    <property type="protein sequence ID" value="MCW1923201.1"/>
    <property type="molecule type" value="Genomic_DNA"/>
</dbReference>
<feature type="signal peptide" evidence="1">
    <location>
        <begin position="1"/>
        <end position="21"/>
    </location>
</feature>
<accession>A0ABT3GI74</accession>
<comment type="caution">
    <text evidence="2">The sequence shown here is derived from an EMBL/GenBank/DDBJ whole genome shotgun (WGS) entry which is preliminary data.</text>
</comment>
<evidence type="ECO:0000313" key="2">
    <source>
        <dbReference type="EMBL" id="MCW1923201.1"/>
    </source>
</evidence>
<dbReference type="InterPro" id="IPR019613">
    <property type="entry name" value="DUF4198"/>
</dbReference>
<feature type="chain" id="PRO_5045800932" evidence="1">
    <location>
        <begin position="22"/>
        <end position="262"/>
    </location>
</feature>
<dbReference type="Proteomes" id="UP001320876">
    <property type="component" value="Unassembled WGS sequence"/>
</dbReference>